<dbReference type="RefSeq" id="WP_301118550.1">
    <property type="nucleotide sequence ID" value="NZ_JAUHPX010000002.1"/>
</dbReference>
<evidence type="ECO:0000313" key="2">
    <source>
        <dbReference type="Proteomes" id="UP001172737"/>
    </source>
</evidence>
<gene>
    <name evidence="1" type="ORF">QQX10_04820</name>
</gene>
<comment type="caution">
    <text evidence="1">The sequence shown here is derived from an EMBL/GenBank/DDBJ whole genome shotgun (WGS) entry which is preliminary data.</text>
</comment>
<protein>
    <submittedName>
        <fullName evidence="1">Uncharacterized protein</fullName>
    </submittedName>
</protein>
<reference evidence="1" key="1">
    <citation type="submission" date="2023-06" db="EMBL/GenBank/DDBJ databases">
        <title>Sysu t00039.</title>
        <authorList>
            <person name="Gao L."/>
            <person name="Fang B.-Z."/>
            <person name="Li W.-J."/>
        </authorList>
    </citation>
    <scope>NUCLEOTIDE SEQUENCE</scope>
    <source>
        <strain evidence="1">SYSU T00039</strain>
    </source>
</reference>
<dbReference type="AlphaFoldDB" id="A0AAW7M838"/>
<organism evidence="1 2">
    <name type="scientific">Demequina lignilytica</name>
    <dbReference type="NCBI Taxonomy" id="3051663"/>
    <lineage>
        <taxon>Bacteria</taxon>
        <taxon>Bacillati</taxon>
        <taxon>Actinomycetota</taxon>
        <taxon>Actinomycetes</taxon>
        <taxon>Micrococcales</taxon>
        <taxon>Demequinaceae</taxon>
        <taxon>Demequina</taxon>
    </lineage>
</organism>
<keyword evidence="2" id="KW-1185">Reference proteome</keyword>
<sequence length="139" mass="14900">MTRTAKPKKPRIPLEDAITQFGLPLANRDFVRDLAAHVGISGCEVTPGFIKAFRADRGSPLRIASGHTTGFVSREEAKAAAGEGADTWESDRASLWGVTHPVTYTSRNTARAEAPERDHGTCPVHFVALPATGVCDLCD</sequence>
<proteinExistence type="predicted"/>
<dbReference type="EMBL" id="JAUHPX010000002">
    <property type="protein sequence ID" value="MDN4487490.1"/>
    <property type="molecule type" value="Genomic_DNA"/>
</dbReference>
<evidence type="ECO:0000313" key="1">
    <source>
        <dbReference type="EMBL" id="MDN4487490.1"/>
    </source>
</evidence>
<name>A0AAW7M838_9MICO</name>
<dbReference type="Proteomes" id="UP001172737">
    <property type="component" value="Unassembled WGS sequence"/>
</dbReference>
<accession>A0AAW7M838</accession>